<proteinExistence type="predicted"/>
<feature type="domain" description="ABM" evidence="1">
    <location>
        <begin position="13"/>
        <end position="105"/>
    </location>
</feature>
<dbReference type="PANTHER" id="PTHR33336">
    <property type="entry name" value="QUINOL MONOOXYGENASE YGIN-RELATED"/>
    <property type="match status" value="1"/>
</dbReference>
<dbReference type="EMBL" id="CP045121">
    <property type="protein sequence ID" value="QIN78515.1"/>
    <property type="molecule type" value="Genomic_DNA"/>
</dbReference>
<organism evidence="2 3">
    <name type="scientific">Rubrobacter marinus</name>
    <dbReference type="NCBI Taxonomy" id="2653852"/>
    <lineage>
        <taxon>Bacteria</taxon>
        <taxon>Bacillati</taxon>
        <taxon>Actinomycetota</taxon>
        <taxon>Rubrobacteria</taxon>
        <taxon>Rubrobacterales</taxon>
        <taxon>Rubrobacteraceae</taxon>
        <taxon>Rubrobacter</taxon>
    </lineage>
</organism>
<evidence type="ECO:0000313" key="3">
    <source>
        <dbReference type="Proteomes" id="UP000502706"/>
    </source>
</evidence>
<dbReference type="Gene3D" id="3.30.70.100">
    <property type="match status" value="1"/>
</dbReference>
<dbReference type="Proteomes" id="UP000502706">
    <property type="component" value="Chromosome"/>
</dbReference>
<gene>
    <name evidence="2" type="ORF">GBA65_08260</name>
</gene>
<keyword evidence="3" id="KW-1185">Reference proteome</keyword>
<dbReference type="GO" id="GO:0004497">
    <property type="term" value="F:monooxygenase activity"/>
    <property type="evidence" value="ECO:0007669"/>
    <property type="project" value="UniProtKB-KW"/>
</dbReference>
<dbReference type="InterPro" id="IPR007138">
    <property type="entry name" value="ABM_dom"/>
</dbReference>
<dbReference type="PANTHER" id="PTHR33336:SF3">
    <property type="entry name" value="ABM DOMAIN-CONTAINING PROTEIN"/>
    <property type="match status" value="1"/>
</dbReference>
<evidence type="ECO:0000259" key="1">
    <source>
        <dbReference type="PROSITE" id="PS51725"/>
    </source>
</evidence>
<evidence type="ECO:0000313" key="2">
    <source>
        <dbReference type="EMBL" id="QIN78515.1"/>
    </source>
</evidence>
<protein>
    <submittedName>
        <fullName evidence="2">Antibiotic biosynthesis monooxygenase</fullName>
    </submittedName>
</protein>
<dbReference type="PROSITE" id="PS51725">
    <property type="entry name" value="ABM"/>
    <property type="match status" value="1"/>
</dbReference>
<dbReference type="SUPFAM" id="SSF54909">
    <property type="entry name" value="Dimeric alpha+beta barrel"/>
    <property type="match status" value="1"/>
</dbReference>
<dbReference type="Pfam" id="PF03992">
    <property type="entry name" value="ABM"/>
    <property type="match status" value="1"/>
</dbReference>
<dbReference type="InterPro" id="IPR011008">
    <property type="entry name" value="Dimeric_a/b-barrel"/>
</dbReference>
<dbReference type="AlphaFoldDB" id="A0A6G8PWG2"/>
<reference evidence="2 3" key="1">
    <citation type="submission" date="2019-10" db="EMBL/GenBank/DDBJ databases">
        <title>Rubrobacter sp nov SCSIO 52915 isolated from a deep-sea sediment in the South China Sea.</title>
        <authorList>
            <person name="Chen R.W."/>
        </authorList>
    </citation>
    <scope>NUCLEOTIDE SEQUENCE [LARGE SCALE GENOMIC DNA]</scope>
    <source>
        <strain evidence="2 3">SCSIO 52915</strain>
    </source>
</reference>
<accession>A0A6G8PWG2</accession>
<keyword evidence="2" id="KW-0560">Oxidoreductase</keyword>
<sequence>MRREKENVALAPLTIIAKLKAKPGSEDRLYKECRKLVAPTLSEEGCINYDMHRSVEDPGIIMFYENWETKPLWEQHMESSHLSEFSAATEDMVEVWELFQGEKVEAQGS</sequence>
<dbReference type="KEGG" id="rmar:GBA65_08260"/>
<keyword evidence="2" id="KW-0503">Monooxygenase</keyword>
<name>A0A6G8PWG2_9ACTN</name>
<dbReference type="InterPro" id="IPR050744">
    <property type="entry name" value="AI-2_Isomerase_LsrG"/>
</dbReference>